<accession>A0ABW5RLP8</accession>
<comment type="caution">
    <text evidence="8">The sequence shown here is derived from an EMBL/GenBank/DDBJ whole genome shotgun (WGS) entry which is preliminary data.</text>
</comment>
<dbReference type="PRINTS" id="PR00038">
    <property type="entry name" value="HTHLUXR"/>
</dbReference>
<dbReference type="PROSITE" id="PS50110">
    <property type="entry name" value="RESPONSE_REGULATORY"/>
    <property type="match status" value="1"/>
</dbReference>
<dbReference type="InterPro" id="IPR000792">
    <property type="entry name" value="Tscrpt_reg_LuxR_C"/>
</dbReference>
<keyword evidence="1 5" id="KW-0597">Phosphoprotein</keyword>
<keyword evidence="9" id="KW-1185">Reference proteome</keyword>
<dbReference type="Gene3D" id="3.40.50.2300">
    <property type="match status" value="1"/>
</dbReference>
<evidence type="ECO:0000256" key="2">
    <source>
        <dbReference type="ARBA" id="ARBA00023015"/>
    </source>
</evidence>
<evidence type="ECO:0000256" key="5">
    <source>
        <dbReference type="PROSITE-ProRule" id="PRU00169"/>
    </source>
</evidence>
<dbReference type="InterPro" id="IPR011006">
    <property type="entry name" value="CheY-like_superfamily"/>
</dbReference>
<dbReference type="SMART" id="SM00421">
    <property type="entry name" value="HTH_LUXR"/>
    <property type="match status" value="1"/>
</dbReference>
<evidence type="ECO:0000313" key="8">
    <source>
        <dbReference type="EMBL" id="MFD2675474.1"/>
    </source>
</evidence>
<dbReference type="PANTHER" id="PTHR43214:SF24">
    <property type="entry name" value="TRANSCRIPTIONAL REGULATORY PROTEIN NARL-RELATED"/>
    <property type="match status" value="1"/>
</dbReference>
<dbReference type="SUPFAM" id="SSF52172">
    <property type="entry name" value="CheY-like"/>
    <property type="match status" value="1"/>
</dbReference>
<dbReference type="Proteomes" id="UP001597453">
    <property type="component" value="Unassembled WGS sequence"/>
</dbReference>
<dbReference type="InterPro" id="IPR039420">
    <property type="entry name" value="WalR-like"/>
</dbReference>
<feature type="domain" description="Response regulatory" evidence="7">
    <location>
        <begin position="17"/>
        <end position="136"/>
    </location>
</feature>
<evidence type="ECO:0000313" key="9">
    <source>
        <dbReference type="Proteomes" id="UP001597453"/>
    </source>
</evidence>
<dbReference type="PROSITE" id="PS00622">
    <property type="entry name" value="HTH_LUXR_1"/>
    <property type="match status" value="1"/>
</dbReference>
<sequence>MTAQLGDTDTNAADPIRVLIVDDQSLVRDGLALIAGSADDIEVVGTAENGRAGIEAAFRLRPDVVLMDIRMPELDGISATAQLLRHEGESTDIRVIALTTYDSEDFAVRMLSAGASGFLLKDAPGEELVRAIRTVHAGNGIIDPSMTKSLIQRMLSQHPQQAAGVVAPGTADAGAQAAANAAKASGRAPEAEAQFEQLTARERDVFELLVQGASNGEIAAKLFLAQVTVKSHVGRILEKLDLPDRVHVVIWAYQHGYASA</sequence>
<dbReference type="Pfam" id="PF00072">
    <property type="entry name" value="Response_reg"/>
    <property type="match status" value="1"/>
</dbReference>
<dbReference type="InterPro" id="IPR058245">
    <property type="entry name" value="NreC/VraR/RcsB-like_REC"/>
</dbReference>
<dbReference type="SMART" id="SM00448">
    <property type="entry name" value="REC"/>
    <property type="match status" value="1"/>
</dbReference>
<dbReference type="InterPro" id="IPR001789">
    <property type="entry name" value="Sig_transdc_resp-reg_receiver"/>
</dbReference>
<feature type="domain" description="HTH luxR-type" evidence="6">
    <location>
        <begin position="191"/>
        <end position="256"/>
    </location>
</feature>
<feature type="modified residue" description="4-aspartylphosphate" evidence="5">
    <location>
        <position position="68"/>
    </location>
</feature>
<evidence type="ECO:0000256" key="4">
    <source>
        <dbReference type="ARBA" id="ARBA00023163"/>
    </source>
</evidence>
<organism evidence="8 9">
    <name type="scientific">Gulosibacter bifidus</name>
    <dbReference type="NCBI Taxonomy" id="272239"/>
    <lineage>
        <taxon>Bacteria</taxon>
        <taxon>Bacillati</taxon>
        <taxon>Actinomycetota</taxon>
        <taxon>Actinomycetes</taxon>
        <taxon>Micrococcales</taxon>
        <taxon>Microbacteriaceae</taxon>
        <taxon>Gulosibacter</taxon>
    </lineage>
</organism>
<dbReference type="PROSITE" id="PS50043">
    <property type="entry name" value="HTH_LUXR_2"/>
    <property type="match status" value="1"/>
</dbReference>
<evidence type="ECO:0000256" key="3">
    <source>
        <dbReference type="ARBA" id="ARBA00023125"/>
    </source>
</evidence>
<dbReference type="Pfam" id="PF00196">
    <property type="entry name" value="GerE"/>
    <property type="match status" value="1"/>
</dbReference>
<dbReference type="EMBL" id="JBHUNF010000009">
    <property type="protein sequence ID" value="MFD2675474.1"/>
    <property type="molecule type" value="Genomic_DNA"/>
</dbReference>
<reference evidence="9" key="1">
    <citation type="journal article" date="2019" name="Int. J. Syst. Evol. Microbiol.">
        <title>The Global Catalogue of Microorganisms (GCM) 10K type strain sequencing project: providing services to taxonomists for standard genome sequencing and annotation.</title>
        <authorList>
            <consortium name="The Broad Institute Genomics Platform"/>
            <consortium name="The Broad Institute Genome Sequencing Center for Infectious Disease"/>
            <person name="Wu L."/>
            <person name="Ma J."/>
        </authorList>
    </citation>
    <scope>NUCLEOTIDE SEQUENCE [LARGE SCALE GENOMIC DNA]</scope>
    <source>
        <strain evidence="9">TISTR 1511</strain>
    </source>
</reference>
<keyword evidence="2" id="KW-0805">Transcription regulation</keyword>
<gene>
    <name evidence="8" type="ORF">ACFSUQ_09240</name>
</gene>
<dbReference type="InterPro" id="IPR016032">
    <property type="entry name" value="Sig_transdc_resp-reg_C-effctor"/>
</dbReference>
<proteinExistence type="predicted"/>
<protein>
    <submittedName>
        <fullName evidence="8">Response regulator</fullName>
    </submittedName>
</protein>
<dbReference type="SUPFAM" id="SSF46894">
    <property type="entry name" value="C-terminal effector domain of the bipartite response regulators"/>
    <property type="match status" value="1"/>
</dbReference>
<dbReference type="PANTHER" id="PTHR43214">
    <property type="entry name" value="TWO-COMPONENT RESPONSE REGULATOR"/>
    <property type="match status" value="1"/>
</dbReference>
<dbReference type="CDD" id="cd06170">
    <property type="entry name" value="LuxR_C_like"/>
    <property type="match status" value="1"/>
</dbReference>
<keyword evidence="4" id="KW-0804">Transcription</keyword>
<evidence type="ECO:0000256" key="1">
    <source>
        <dbReference type="ARBA" id="ARBA00022553"/>
    </source>
</evidence>
<evidence type="ECO:0000259" key="6">
    <source>
        <dbReference type="PROSITE" id="PS50043"/>
    </source>
</evidence>
<dbReference type="CDD" id="cd17535">
    <property type="entry name" value="REC_NarL-like"/>
    <property type="match status" value="1"/>
</dbReference>
<keyword evidence="3" id="KW-0238">DNA-binding</keyword>
<name>A0ABW5RLP8_9MICO</name>
<dbReference type="RefSeq" id="WP_066058298.1">
    <property type="nucleotide sequence ID" value="NZ_JBHUNF010000009.1"/>
</dbReference>
<evidence type="ECO:0000259" key="7">
    <source>
        <dbReference type="PROSITE" id="PS50110"/>
    </source>
</evidence>